<protein>
    <recommendedName>
        <fullName evidence="3">Phage protein</fullName>
    </recommendedName>
</protein>
<evidence type="ECO:0000313" key="2">
    <source>
        <dbReference type="Proteomes" id="UP000431922"/>
    </source>
</evidence>
<name>A0A845B5P0_9SPHN</name>
<evidence type="ECO:0000313" key="1">
    <source>
        <dbReference type="EMBL" id="MXP42959.1"/>
    </source>
</evidence>
<dbReference type="AlphaFoldDB" id="A0A845B5P0"/>
<sequence length="81" mass="9106">MKNKLSDLNDHLFMQLERLGDEDLTSEQIDQEARRAEAMVSVADRVVTNAALQLKAAVLFVEHGEYVRPHLPMLGSRSNEG</sequence>
<gene>
    <name evidence="1" type="ORF">GRI65_00650</name>
</gene>
<reference evidence="1 2" key="1">
    <citation type="submission" date="2019-12" db="EMBL/GenBank/DDBJ databases">
        <title>Genomic-based taxomic classification of the family Erythrobacteraceae.</title>
        <authorList>
            <person name="Xu L."/>
        </authorList>
    </citation>
    <scope>NUCLEOTIDE SEQUENCE [LARGE SCALE GENOMIC DNA]</scope>
    <source>
        <strain evidence="1 2">KCTC 42453</strain>
    </source>
</reference>
<comment type="caution">
    <text evidence="1">The sequence shown here is derived from an EMBL/GenBank/DDBJ whole genome shotgun (WGS) entry which is preliminary data.</text>
</comment>
<dbReference type="EMBL" id="WTYL01000001">
    <property type="protein sequence ID" value="MXP42959.1"/>
    <property type="molecule type" value="Genomic_DNA"/>
</dbReference>
<dbReference type="OrthoDB" id="2231510at2"/>
<organism evidence="1 2">
    <name type="scientific">Allopontixanthobacter sediminis</name>
    <dbReference type="NCBI Taxonomy" id="1689985"/>
    <lineage>
        <taxon>Bacteria</taxon>
        <taxon>Pseudomonadati</taxon>
        <taxon>Pseudomonadota</taxon>
        <taxon>Alphaproteobacteria</taxon>
        <taxon>Sphingomonadales</taxon>
        <taxon>Erythrobacteraceae</taxon>
        <taxon>Allopontixanthobacter</taxon>
    </lineage>
</organism>
<dbReference type="RefSeq" id="WP_160754613.1">
    <property type="nucleotide sequence ID" value="NZ_WTYL01000001.1"/>
</dbReference>
<dbReference type="Proteomes" id="UP000431922">
    <property type="component" value="Unassembled WGS sequence"/>
</dbReference>
<evidence type="ECO:0008006" key="3">
    <source>
        <dbReference type="Google" id="ProtNLM"/>
    </source>
</evidence>
<keyword evidence="2" id="KW-1185">Reference proteome</keyword>
<accession>A0A845B5P0</accession>
<proteinExistence type="predicted"/>